<gene>
    <name evidence="2" type="ORF">H9841_00990</name>
</gene>
<dbReference type="Pfam" id="PF12773">
    <property type="entry name" value="DZR"/>
    <property type="match status" value="1"/>
</dbReference>
<evidence type="ECO:0000313" key="2">
    <source>
        <dbReference type="EMBL" id="HIY20461.1"/>
    </source>
</evidence>
<name>A0A9D2BWV4_9FIRM</name>
<evidence type="ECO:0000313" key="3">
    <source>
        <dbReference type="Proteomes" id="UP000823868"/>
    </source>
</evidence>
<evidence type="ECO:0000259" key="1">
    <source>
        <dbReference type="Pfam" id="PF12773"/>
    </source>
</evidence>
<dbReference type="InterPro" id="IPR011011">
    <property type="entry name" value="Znf_FYVE_PHD"/>
</dbReference>
<dbReference type="EMBL" id="DXDX01000022">
    <property type="protein sequence ID" value="HIY20461.1"/>
    <property type="molecule type" value="Genomic_DNA"/>
</dbReference>
<dbReference type="Proteomes" id="UP000823868">
    <property type="component" value="Unassembled WGS sequence"/>
</dbReference>
<accession>A0A9D2BWV4</accession>
<reference evidence="2" key="2">
    <citation type="submission" date="2021-04" db="EMBL/GenBank/DDBJ databases">
        <authorList>
            <person name="Gilroy R."/>
        </authorList>
    </citation>
    <scope>NUCLEOTIDE SEQUENCE</scope>
    <source>
        <strain evidence="2">ChiBcec16_6824</strain>
    </source>
</reference>
<dbReference type="SUPFAM" id="SSF57903">
    <property type="entry name" value="FYVE/PHD zinc finger"/>
    <property type="match status" value="1"/>
</dbReference>
<proteinExistence type="predicted"/>
<dbReference type="InterPro" id="IPR025874">
    <property type="entry name" value="DZR"/>
</dbReference>
<dbReference type="AlphaFoldDB" id="A0A9D2BWV4"/>
<feature type="domain" description="DZANK-type" evidence="1">
    <location>
        <begin position="95"/>
        <end position="145"/>
    </location>
</feature>
<reference evidence="2" key="1">
    <citation type="journal article" date="2021" name="PeerJ">
        <title>Extensive microbial diversity within the chicken gut microbiome revealed by metagenomics and culture.</title>
        <authorList>
            <person name="Gilroy R."/>
            <person name="Ravi A."/>
            <person name="Getino M."/>
            <person name="Pursley I."/>
            <person name="Horton D.L."/>
            <person name="Alikhan N.F."/>
            <person name="Baker D."/>
            <person name="Gharbi K."/>
            <person name="Hall N."/>
            <person name="Watson M."/>
            <person name="Adriaenssens E.M."/>
            <person name="Foster-Nyarko E."/>
            <person name="Jarju S."/>
            <person name="Secka A."/>
            <person name="Antonio M."/>
            <person name="Oren A."/>
            <person name="Chaudhuri R.R."/>
            <person name="La Ragione R."/>
            <person name="Hildebrand F."/>
            <person name="Pallen M.J."/>
        </authorList>
    </citation>
    <scope>NUCLEOTIDE SEQUENCE</scope>
    <source>
        <strain evidence="2">ChiBcec16_6824</strain>
    </source>
</reference>
<protein>
    <submittedName>
        <fullName evidence="2">Zinc ribbon domain-containing protein</fullName>
    </submittedName>
</protein>
<sequence length="156" mass="16992">MSIFDQIGKKLSDAGQETATKAKNFAEVTRLNGMVSDLEKQIAKMFQDMGQSYYEHHQNDPNAEEQERITAIQNAYAEIARYQEQIKQIKGVERCPNCGAEVAIGSAFCNACGAKLMAQPQPTGRACPNCHAPVNSGDLFCNACGTRMPDGETQGV</sequence>
<comment type="caution">
    <text evidence="2">The sequence shown here is derived from an EMBL/GenBank/DDBJ whole genome shotgun (WGS) entry which is preliminary data.</text>
</comment>
<organism evidence="2 3">
    <name type="scientific">Candidatus Flavonifractor merdigallinarum</name>
    <dbReference type="NCBI Taxonomy" id="2838589"/>
    <lineage>
        <taxon>Bacteria</taxon>
        <taxon>Bacillati</taxon>
        <taxon>Bacillota</taxon>
        <taxon>Clostridia</taxon>
        <taxon>Eubacteriales</taxon>
        <taxon>Oscillospiraceae</taxon>
        <taxon>Flavonifractor</taxon>
    </lineage>
</organism>